<dbReference type="HOGENOM" id="CLU_2006296_0_0_1"/>
<protein>
    <submittedName>
        <fullName evidence="1">GD12207</fullName>
    </submittedName>
</protein>
<dbReference type="PhylomeDB" id="B4QRV1"/>
<dbReference type="Proteomes" id="UP000000304">
    <property type="component" value="Chromosome 3L"/>
</dbReference>
<evidence type="ECO:0000313" key="1">
    <source>
        <dbReference type="EMBL" id="EDX11197.1"/>
    </source>
</evidence>
<dbReference type="InterPro" id="IPR036691">
    <property type="entry name" value="Endo/exonu/phosph_ase_sf"/>
</dbReference>
<reference evidence="1 2" key="1">
    <citation type="journal article" date="2007" name="Nature">
        <title>Evolution of genes and genomes on the Drosophila phylogeny.</title>
        <authorList>
            <consortium name="Drosophila 12 Genomes Consortium"/>
            <person name="Clark A.G."/>
            <person name="Eisen M.B."/>
            <person name="Smith D.R."/>
            <person name="Bergman C.M."/>
            <person name="Oliver B."/>
            <person name="Markow T.A."/>
            <person name="Kaufman T.C."/>
            <person name="Kellis M."/>
            <person name="Gelbart W."/>
            <person name="Iyer V.N."/>
            <person name="Pollard D.A."/>
            <person name="Sackton T.B."/>
            <person name="Larracuente A.M."/>
            <person name="Singh N.D."/>
            <person name="Abad J.P."/>
            <person name="Abt D.N."/>
            <person name="Adryan B."/>
            <person name="Aguade M."/>
            <person name="Akashi H."/>
            <person name="Anderson W.W."/>
            <person name="Aquadro C.F."/>
            <person name="Ardell D.H."/>
            <person name="Arguello R."/>
            <person name="Artieri C.G."/>
            <person name="Barbash D.A."/>
            <person name="Barker D."/>
            <person name="Barsanti P."/>
            <person name="Batterham P."/>
            <person name="Batzoglou S."/>
            <person name="Begun D."/>
            <person name="Bhutkar A."/>
            <person name="Blanco E."/>
            <person name="Bosak S.A."/>
            <person name="Bradley R.K."/>
            <person name="Brand A.D."/>
            <person name="Brent M.R."/>
            <person name="Brooks A.N."/>
            <person name="Brown R.H."/>
            <person name="Butlin R.K."/>
            <person name="Caggese C."/>
            <person name="Calvi B.R."/>
            <person name="Bernardo de Carvalho A."/>
            <person name="Caspi A."/>
            <person name="Castrezana S."/>
            <person name="Celniker S.E."/>
            <person name="Chang J.L."/>
            <person name="Chapple C."/>
            <person name="Chatterji S."/>
            <person name="Chinwalla A."/>
            <person name="Civetta A."/>
            <person name="Clifton S.W."/>
            <person name="Comeron J.M."/>
            <person name="Costello J.C."/>
            <person name="Coyne J.A."/>
            <person name="Daub J."/>
            <person name="David R.G."/>
            <person name="Delcher A.L."/>
            <person name="Delehaunty K."/>
            <person name="Do C.B."/>
            <person name="Ebling H."/>
            <person name="Edwards K."/>
            <person name="Eickbush T."/>
            <person name="Evans J.D."/>
            <person name="Filipski A."/>
            <person name="Findeiss S."/>
            <person name="Freyhult E."/>
            <person name="Fulton L."/>
            <person name="Fulton R."/>
            <person name="Garcia A.C."/>
            <person name="Gardiner A."/>
            <person name="Garfield D.A."/>
            <person name="Garvin B.E."/>
            <person name="Gibson G."/>
            <person name="Gilbert D."/>
            <person name="Gnerre S."/>
            <person name="Godfrey J."/>
            <person name="Good R."/>
            <person name="Gotea V."/>
            <person name="Gravely B."/>
            <person name="Greenberg A.J."/>
            <person name="Griffiths-Jones S."/>
            <person name="Gross S."/>
            <person name="Guigo R."/>
            <person name="Gustafson E.A."/>
            <person name="Haerty W."/>
            <person name="Hahn M.W."/>
            <person name="Halligan D.L."/>
            <person name="Halpern A.L."/>
            <person name="Halter G.M."/>
            <person name="Han M.V."/>
            <person name="Heger A."/>
            <person name="Hillier L."/>
            <person name="Hinrichs A.S."/>
            <person name="Holmes I."/>
            <person name="Hoskins R.A."/>
            <person name="Hubisz M.J."/>
            <person name="Hultmark D."/>
            <person name="Huntley M.A."/>
            <person name="Jaffe D.B."/>
            <person name="Jagadeeshan S."/>
            <person name="Jeck W.R."/>
            <person name="Johnson J."/>
            <person name="Jones C.D."/>
            <person name="Jordan W.C."/>
            <person name="Karpen G.H."/>
            <person name="Kataoka E."/>
            <person name="Keightley P.D."/>
            <person name="Kheradpour P."/>
            <person name="Kirkness E.F."/>
            <person name="Koerich L.B."/>
            <person name="Kristiansen K."/>
            <person name="Kudrna D."/>
            <person name="Kulathinal R.J."/>
            <person name="Kumar S."/>
            <person name="Kwok R."/>
            <person name="Lander E."/>
            <person name="Langley C.H."/>
            <person name="Lapoint R."/>
            <person name="Lazzaro B.P."/>
            <person name="Lee S.J."/>
            <person name="Levesque L."/>
            <person name="Li R."/>
            <person name="Lin C.F."/>
            <person name="Lin M.F."/>
            <person name="Lindblad-Toh K."/>
            <person name="Llopart A."/>
            <person name="Long M."/>
            <person name="Low L."/>
            <person name="Lozovsky E."/>
            <person name="Lu J."/>
            <person name="Luo M."/>
            <person name="Machado C.A."/>
            <person name="Makalowski W."/>
            <person name="Marzo M."/>
            <person name="Matsuda M."/>
            <person name="Matzkin L."/>
            <person name="McAllister B."/>
            <person name="McBride C.S."/>
            <person name="McKernan B."/>
            <person name="McKernan K."/>
            <person name="Mendez-Lago M."/>
            <person name="Minx P."/>
            <person name="Mollenhauer M.U."/>
            <person name="Montooth K."/>
            <person name="Mount S.M."/>
            <person name="Mu X."/>
            <person name="Myers E."/>
            <person name="Negre B."/>
            <person name="Newfeld S."/>
            <person name="Nielsen R."/>
            <person name="Noor M.A."/>
            <person name="O'Grady P."/>
            <person name="Pachter L."/>
            <person name="Papaceit M."/>
            <person name="Parisi M.J."/>
            <person name="Parisi M."/>
            <person name="Parts L."/>
            <person name="Pedersen J.S."/>
            <person name="Pesole G."/>
            <person name="Phillippy A.M."/>
            <person name="Ponting C.P."/>
            <person name="Pop M."/>
            <person name="Porcelli D."/>
            <person name="Powell J.R."/>
            <person name="Prohaska S."/>
            <person name="Pruitt K."/>
            <person name="Puig M."/>
            <person name="Quesneville H."/>
            <person name="Ram K.R."/>
            <person name="Rand D."/>
            <person name="Rasmussen M.D."/>
            <person name="Reed L.K."/>
            <person name="Reenan R."/>
            <person name="Reily A."/>
            <person name="Remington K.A."/>
            <person name="Rieger T.T."/>
            <person name="Ritchie M.G."/>
            <person name="Robin C."/>
            <person name="Rogers Y.H."/>
            <person name="Rohde C."/>
            <person name="Rozas J."/>
            <person name="Rubenfield M.J."/>
            <person name="Ruiz A."/>
            <person name="Russo S."/>
            <person name="Salzberg S.L."/>
            <person name="Sanchez-Gracia A."/>
            <person name="Saranga D.J."/>
            <person name="Sato H."/>
            <person name="Schaeffer S.W."/>
            <person name="Schatz M.C."/>
            <person name="Schlenke T."/>
            <person name="Schwartz R."/>
            <person name="Segarra C."/>
            <person name="Singh R.S."/>
            <person name="Sirot L."/>
            <person name="Sirota M."/>
            <person name="Sisneros N.B."/>
            <person name="Smith C.D."/>
            <person name="Smith T.F."/>
            <person name="Spieth J."/>
            <person name="Stage D.E."/>
            <person name="Stark A."/>
            <person name="Stephan W."/>
            <person name="Strausberg R.L."/>
            <person name="Strempel S."/>
            <person name="Sturgill D."/>
            <person name="Sutton G."/>
            <person name="Sutton G.G."/>
            <person name="Tao W."/>
            <person name="Teichmann S."/>
            <person name="Tobari Y.N."/>
            <person name="Tomimura Y."/>
            <person name="Tsolas J.M."/>
            <person name="Valente V.L."/>
            <person name="Venter E."/>
            <person name="Venter J.C."/>
            <person name="Vicario S."/>
            <person name="Vieira F.G."/>
            <person name="Vilella A.J."/>
            <person name="Villasante A."/>
            <person name="Walenz B."/>
            <person name="Wang J."/>
            <person name="Wasserman M."/>
            <person name="Watts T."/>
            <person name="Wilson D."/>
            <person name="Wilson R.K."/>
            <person name="Wing R.A."/>
            <person name="Wolfner M.F."/>
            <person name="Wong A."/>
            <person name="Wong G.K."/>
            <person name="Wu C.I."/>
            <person name="Wu G."/>
            <person name="Yamamoto D."/>
            <person name="Yang H.P."/>
            <person name="Yang S.P."/>
            <person name="Yorke J.A."/>
            <person name="Yoshida K."/>
            <person name="Zdobnov E."/>
            <person name="Zhang P."/>
            <person name="Zhang Y."/>
            <person name="Zimin A.V."/>
            <person name="Baldwin J."/>
            <person name="Abdouelleil A."/>
            <person name="Abdulkadir J."/>
            <person name="Abebe A."/>
            <person name="Abera B."/>
            <person name="Abreu J."/>
            <person name="Acer S.C."/>
            <person name="Aftuck L."/>
            <person name="Alexander A."/>
            <person name="An P."/>
            <person name="Anderson E."/>
            <person name="Anderson S."/>
            <person name="Arachi H."/>
            <person name="Azer M."/>
            <person name="Bachantsang P."/>
            <person name="Barry A."/>
            <person name="Bayul T."/>
            <person name="Berlin A."/>
            <person name="Bessette D."/>
            <person name="Bloom T."/>
            <person name="Blye J."/>
            <person name="Boguslavskiy L."/>
            <person name="Bonnet C."/>
            <person name="Boukhgalter B."/>
            <person name="Bourzgui I."/>
            <person name="Brown A."/>
            <person name="Cahill P."/>
            <person name="Channer S."/>
            <person name="Cheshatsang Y."/>
            <person name="Chuda L."/>
            <person name="Citroen M."/>
            <person name="Collymore A."/>
            <person name="Cooke P."/>
            <person name="Costello M."/>
            <person name="D'Aco K."/>
            <person name="Daza R."/>
            <person name="De Haan G."/>
            <person name="DeGray S."/>
            <person name="DeMaso C."/>
            <person name="Dhargay N."/>
            <person name="Dooley K."/>
            <person name="Dooley E."/>
            <person name="Doricent M."/>
            <person name="Dorje P."/>
            <person name="Dorjee K."/>
            <person name="Dupes A."/>
            <person name="Elong R."/>
            <person name="Falk J."/>
            <person name="Farina A."/>
            <person name="Faro S."/>
            <person name="Ferguson D."/>
            <person name="Fisher S."/>
            <person name="Foley C.D."/>
            <person name="Franke A."/>
            <person name="Friedrich D."/>
            <person name="Gadbois L."/>
            <person name="Gearin G."/>
            <person name="Gearin C.R."/>
            <person name="Giannoukos G."/>
            <person name="Goode T."/>
            <person name="Graham J."/>
            <person name="Grandbois E."/>
            <person name="Grewal S."/>
            <person name="Gyaltsen K."/>
            <person name="Hafez N."/>
            <person name="Hagos B."/>
            <person name="Hall J."/>
            <person name="Henson C."/>
            <person name="Hollinger A."/>
            <person name="Honan T."/>
            <person name="Huard M.D."/>
            <person name="Hughes L."/>
            <person name="Hurhula B."/>
            <person name="Husby M.E."/>
            <person name="Kamat A."/>
            <person name="Kanga B."/>
            <person name="Kashin S."/>
            <person name="Khazanovich D."/>
            <person name="Kisner P."/>
            <person name="Lance K."/>
            <person name="Lara M."/>
            <person name="Lee W."/>
            <person name="Lennon N."/>
            <person name="Letendre F."/>
            <person name="LeVine R."/>
            <person name="Lipovsky A."/>
            <person name="Liu X."/>
            <person name="Liu J."/>
            <person name="Liu S."/>
            <person name="Lokyitsang T."/>
            <person name="Lokyitsang Y."/>
            <person name="Lubonja R."/>
            <person name="Lui A."/>
            <person name="MacDonald P."/>
            <person name="Magnisalis V."/>
            <person name="Maru K."/>
            <person name="Matthews C."/>
            <person name="McCusker W."/>
            <person name="McDonough S."/>
            <person name="Mehta T."/>
            <person name="Meldrim J."/>
            <person name="Meneus L."/>
            <person name="Mihai O."/>
            <person name="Mihalev A."/>
            <person name="Mihova T."/>
            <person name="Mittelman R."/>
            <person name="Mlenga V."/>
            <person name="Montmayeur A."/>
            <person name="Mulrain L."/>
            <person name="Navidi A."/>
            <person name="Naylor J."/>
            <person name="Negash T."/>
            <person name="Nguyen T."/>
            <person name="Nguyen N."/>
            <person name="Nicol R."/>
            <person name="Norbu C."/>
            <person name="Norbu N."/>
            <person name="Novod N."/>
            <person name="O'Neill B."/>
            <person name="Osman S."/>
            <person name="Markiewicz E."/>
            <person name="Oyono O.L."/>
            <person name="Patti C."/>
            <person name="Phunkhang P."/>
            <person name="Pierre F."/>
            <person name="Priest M."/>
            <person name="Raghuraman S."/>
            <person name="Rege F."/>
            <person name="Reyes R."/>
            <person name="Rise C."/>
            <person name="Rogov P."/>
            <person name="Ross K."/>
            <person name="Ryan E."/>
            <person name="Settipalli S."/>
            <person name="Shea T."/>
            <person name="Sherpa N."/>
            <person name="Shi L."/>
            <person name="Shih D."/>
            <person name="Sparrow T."/>
            <person name="Spaulding J."/>
            <person name="Stalker J."/>
            <person name="Stange-Thomann N."/>
            <person name="Stavropoulos S."/>
            <person name="Stone C."/>
            <person name="Strader C."/>
            <person name="Tesfaye S."/>
            <person name="Thomson T."/>
            <person name="Thoulutsang Y."/>
            <person name="Thoulutsang D."/>
            <person name="Topham K."/>
            <person name="Topping I."/>
            <person name="Tsamla T."/>
            <person name="Vassiliev H."/>
            <person name="Vo A."/>
            <person name="Wangchuk T."/>
            <person name="Wangdi T."/>
            <person name="Weiand M."/>
            <person name="Wilkinson J."/>
            <person name="Wilson A."/>
            <person name="Yadav S."/>
            <person name="Young G."/>
            <person name="Yu Q."/>
            <person name="Zembek L."/>
            <person name="Zhong D."/>
            <person name="Zimmer A."/>
            <person name="Zwirko Z."/>
            <person name="Jaffe D.B."/>
            <person name="Alvarez P."/>
            <person name="Brockman W."/>
            <person name="Butler J."/>
            <person name="Chin C."/>
            <person name="Gnerre S."/>
            <person name="Grabherr M."/>
            <person name="Kleber M."/>
            <person name="Mauceli E."/>
            <person name="MacCallum I."/>
        </authorList>
    </citation>
    <scope>NUCLEOTIDE SEQUENCE [LARGE SCALE GENOMIC DNA]</scope>
    <source>
        <strain evidence="2">white501</strain>
    </source>
</reference>
<dbReference type="EMBL" id="CM000363">
    <property type="protein sequence ID" value="EDX11197.1"/>
    <property type="molecule type" value="Genomic_DNA"/>
</dbReference>
<accession>B4QRV1</accession>
<dbReference type="AlphaFoldDB" id="B4QRV1"/>
<organism evidence="1 2">
    <name type="scientific">Drosophila simulans</name>
    <name type="common">Fruit fly</name>
    <dbReference type="NCBI Taxonomy" id="7240"/>
    <lineage>
        <taxon>Eukaryota</taxon>
        <taxon>Metazoa</taxon>
        <taxon>Ecdysozoa</taxon>
        <taxon>Arthropoda</taxon>
        <taxon>Hexapoda</taxon>
        <taxon>Insecta</taxon>
        <taxon>Pterygota</taxon>
        <taxon>Neoptera</taxon>
        <taxon>Endopterygota</taxon>
        <taxon>Diptera</taxon>
        <taxon>Brachycera</taxon>
        <taxon>Muscomorpha</taxon>
        <taxon>Ephydroidea</taxon>
        <taxon>Drosophilidae</taxon>
        <taxon>Drosophila</taxon>
        <taxon>Sophophora</taxon>
    </lineage>
</organism>
<gene>
    <name evidence="1" type="primary">Dsim\GD12207</name>
    <name evidence="1" type="ORF">Dsim_GD12207</name>
</gene>
<proteinExistence type="predicted"/>
<name>B4QRV1_DROSI</name>
<sequence>MNQPGSIETDTQGRSLQVKYRETLRFTEQENKGTTQQGQIINLLSLLSKRQNDADGVFTKLPEVECNEIVVLLLSETHCKDAQAPKIFGFESYTANDPNNGNAKGGSAILVKSSLVHFPLTNSH</sequence>
<evidence type="ECO:0000313" key="2">
    <source>
        <dbReference type="Proteomes" id="UP000000304"/>
    </source>
</evidence>
<keyword evidence="2" id="KW-1185">Reference proteome</keyword>
<dbReference type="SUPFAM" id="SSF56219">
    <property type="entry name" value="DNase I-like"/>
    <property type="match status" value="1"/>
</dbReference>